<reference evidence="1 2" key="1">
    <citation type="submission" date="2017-10" db="EMBL/GenBank/DDBJ databases">
        <title>Bacillus sp. nov., a halophilic bacterium isolated from a Keqin Lake.</title>
        <authorList>
            <person name="Wang H."/>
        </authorList>
    </citation>
    <scope>NUCLEOTIDE SEQUENCE [LARGE SCALE GENOMIC DNA]</scope>
    <source>
        <strain evidence="1 2">KCTC 13187</strain>
    </source>
</reference>
<dbReference type="AlphaFoldDB" id="A0A3A9K5Q4"/>
<dbReference type="EMBL" id="PDOE01000011">
    <property type="protein sequence ID" value="RKL65812.1"/>
    <property type="molecule type" value="Genomic_DNA"/>
</dbReference>
<protein>
    <submittedName>
        <fullName evidence="1">Uncharacterized protein</fullName>
    </submittedName>
</protein>
<accession>A0A3A9K5Q4</accession>
<sequence>MIKYKLKIGDLVLTTTNDDGKVEEIIFESFKQSKEIVDKLKACSPKLDVEMVGYDGEDSSTRIKEETIDAMIKSMTKYDTALRNLKHR</sequence>
<dbReference type="Proteomes" id="UP000281498">
    <property type="component" value="Unassembled WGS sequence"/>
</dbReference>
<evidence type="ECO:0000313" key="2">
    <source>
        <dbReference type="Proteomes" id="UP000281498"/>
    </source>
</evidence>
<organism evidence="1 2">
    <name type="scientific">Salipaludibacillus neizhouensis</name>
    <dbReference type="NCBI Taxonomy" id="885475"/>
    <lineage>
        <taxon>Bacteria</taxon>
        <taxon>Bacillati</taxon>
        <taxon>Bacillota</taxon>
        <taxon>Bacilli</taxon>
        <taxon>Bacillales</taxon>
        <taxon>Bacillaceae</taxon>
    </lineage>
</organism>
<comment type="caution">
    <text evidence="1">The sequence shown here is derived from an EMBL/GenBank/DDBJ whole genome shotgun (WGS) entry which is preliminary data.</text>
</comment>
<keyword evidence="2" id="KW-1185">Reference proteome</keyword>
<name>A0A3A9K5Q4_9BACI</name>
<dbReference type="RefSeq" id="WP_110937926.1">
    <property type="nucleotide sequence ID" value="NZ_KZ614147.1"/>
</dbReference>
<evidence type="ECO:0000313" key="1">
    <source>
        <dbReference type="EMBL" id="RKL65812.1"/>
    </source>
</evidence>
<proteinExistence type="predicted"/>
<gene>
    <name evidence="1" type="ORF">CR203_18295</name>
</gene>